<organism evidence="2 3">
    <name type="scientific">Rhizoctonia solani</name>
    <dbReference type="NCBI Taxonomy" id="456999"/>
    <lineage>
        <taxon>Eukaryota</taxon>
        <taxon>Fungi</taxon>
        <taxon>Dikarya</taxon>
        <taxon>Basidiomycota</taxon>
        <taxon>Agaricomycotina</taxon>
        <taxon>Agaricomycetes</taxon>
        <taxon>Cantharellales</taxon>
        <taxon>Ceratobasidiaceae</taxon>
        <taxon>Rhizoctonia</taxon>
    </lineage>
</organism>
<feature type="compositionally biased region" description="Basic and acidic residues" evidence="1">
    <location>
        <begin position="537"/>
        <end position="546"/>
    </location>
</feature>
<evidence type="ECO:0000256" key="1">
    <source>
        <dbReference type="SAM" id="MobiDB-lite"/>
    </source>
</evidence>
<feature type="compositionally biased region" description="Acidic residues" evidence="1">
    <location>
        <begin position="313"/>
        <end position="323"/>
    </location>
</feature>
<comment type="caution">
    <text evidence="2">The sequence shown here is derived from an EMBL/GenBank/DDBJ whole genome shotgun (WGS) entry which is preliminary data.</text>
</comment>
<gene>
    <name evidence="2" type="ORF">RDB_LOCUS15148</name>
</gene>
<dbReference type="Proteomes" id="UP000663846">
    <property type="component" value="Unassembled WGS sequence"/>
</dbReference>
<feature type="compositionally biased region" description="Basic and acidic residues" evidence="1">
    <location>
        <begin position="366"/>
        <end position="386"/>
    </location>
</feature>
<sequence length="696" mass="77709">MPKDQKKSKGRSKRSVTLLPELRGGSEPPRQLPTPEDSSAPCAWSPATSPETSPAPRSNSPPSPPPLSRKRRSPSPEAGPSKRRRGSPSAKSAPETMASHPYDTCPTSYKQVPKKRGVRYMTTVNGKEEIRRTPMERLVTRKAKYNYVREQRHLFGDKHGCYFNPYSYSRVNEGICKRIEKPPGFQIGRGGPGTKPIHELIGLRDNYDYRLDIAKSIRKALIKYKPKSLNLRPDQNLTYSKHYGSSSRTNIHNYMLERYPFLYHYRNESGEDNWAINAFCISALASNSSYIKAGNNKANIYLKRNESGPRGQDEDDGDDEDDDCKPSVGYEDDYALNARAARTTQNTYTASKRPRPSGHSSKSRRGHDDDSQPRKQQHEERDERSTRPTSLPSEPSAADFRRASKVVAKEDARNKVLGASRDKVGAKPVAAPKGNGEKRASAPVPSKSKRNRIEDDDNNKDDLRDSDGEPAHLILKKRISPSLSDSEPAPKSTIRPKSTKATPKRKGKDTTKVGKDAKRKNMASQSCMCPGSPVTDLLKRKAPPKDTDEELEEELEQLPKRKRPFPKAPPPQHEEYKEDEELPRLPPSLIPQLTSEPTPARGKRGQNDEKARYLSLFIYSISEHKLQGGNGGEHSTSTLRRVLVEASLSKASNNQANPVIERTNTQELVKSGKAKAIGSIKIKIPAPAPDRILRGR</sequence>
<proteinExistence type="predicted"/>
<feature type="compositionally biased region" description="Low complexity" evidence="1">
    <location>
        <begin position="45"/>
        <end position="58"/>
    </location>
</feature>
<feature type="compositionally biased region" description="Basic and acidic residues" evidence="1">
    <location>
        <begin position="399"/>
        <end position="425"/>
    </location>
</feature>
<name>A0A8H2WAR8_9AGAM</name>
<dbReference type="EMBL" id="CAJMWS010000077">
    <property type="protein sequence ID" value="CAE6356481.1"/>
    <property type="molecule type" value="Genomic_DNA"/>
</dbReference>
<feature type="compositionally biased region" description="Basic residues" evidence="1">
    <location>
        <begin position="352"/>
        <end position="365"/>
    </location>
</feature>
<feature type="compositionally biased region" description="Acidic residues" evidence="1">
    <location>
        <begin position="547"/>
        <end position="556"/>
    </location>
</feature>
<feature type="compositionally biased region" description="Basic and acidic residues" evidence="1">
    <location>
        <begin position="460"/>
        <end position="470"/>
    </location>
</feature>
<accession>A0A8H2WAR8</accession>
<feature type="region of interest" description="Disordered" evidence="1">
    <location>
        <begin position="1"/>
        <end position="110"/>
    </location>
</feature>
<dbReference type="AlphaFoldDB" id="A0A8H2WAR8"/>
<evidence type="ECO:0000313" key="2">
    <source>
        <dbReference type="EMBL" id="CAE6356481.1"/>
    </source>
</evidence>
<feature type="region of interest" description="Disordered" evidence="1">
    <location>
        <begin position="303"/>
        <end position="608"/>
    </location>
</feature>
<reference evidence="2" key="1">
    <citation type="submission" date="2021-01" db="EMBL/GenBank/DDBJ databases">
        <authorList>
            <person name="Kaushik A."/>
        </authorList>
    </citation>
    <scope>NUCLEOTIDE SEQUENCE</scope>
    <source>
        <strain evidence="2">AG1-1C</strain>
    </source>
</reference>
<evidence type="ECO:0000313" key="3">
    <source>
        <dbReference type="Proteomes" id="UP000663846"/>
    </source>
</evidence>
<protein>
    <submittedName>
        <fullName evidence="2">Uncharacterized protein</fullName>
    </submittedName>
</protein>